<accession>A0A5C6FSF4</accession>
<dbReference type="AlphaFoldDB" id="A0A5C6FSF4"/>
<reference evidence="1 2" key="1">
    <citation type="submission" date="2019-02" db="EMBL/GenBank/DDBJ databases">
        <title>Deep-cultivation of Planctomycetes and their phenomic and genomic characterization uncovers novel biology.</title>
        <authorList>
            <person name="Wiegand S."/>
            <person name="Jogler M."/>
            <person name="Boedeker C."/>
            <person name="Pinto D."/>
            <person name="Vollmers J."/>
            <person name="Rivas-Marin E."/>
            <person name="Kohn T."/>
            <person name="Peeters S.H."/>
            <person name="Heuer A."/>
            <person name="Rast P."/>
            <person name="Oberbeckmann S."/>
            <person name="Bunk B."/>
            <person name="Jeske O."/>
            <person name="Meyerdierks A."/>
            <person name="Storesund J.E."/>
            <person name="Kallscheuer N."/>
            <person name="Luecker S."/>
            <person name="Lage O.M."/>
            <person name="Pohl T."/>
            <person name="Merkel B.J."/>
            <person name="Hornburger P."/>
            <person name="Mueller R.-W."/>
            <person name="Bruemmer F."/>
            <person name="Labrenz M."/>
            <person name="Spormann A.M."/>
            <person name="Op Den Camp H."/>
            <person name="Overmann J."/>
            <person name="Amann R."/>
            <person name="Jetten M.S.M."/>
            <person name="Mascher T."/>
            <person name="Medema M.H."/>
            <person name="Devos D.P."/>
            <person name="Kaster A.-K."/>
            <person name="Ovreas L."/>
            <person name="Rohde M."/>
            <person name="Galperin M.Y."/>
            <person name="Jogler C."/>
        </authorList>
    </citation>
    <scope>NUCLEOTIDE SEQUENCE [LARGE SCALE GENOMIC DNA]</scope>
    <source>
        <strain evidence="1 2">V7</strain>
    </source>
</reference>
<dbReference type="EMBL" id="SJPZ01000002">
    <property type="protein sequence ID" value="TWU63463.1"/>
    <property type="molecule type" value="Genomic_DNA"/>
</dbReference>
<proteinExistence type="predicted"/>
<evidence type="ECO:0000313" key="2">
    <source>
        <dbReference type="Proteomes" id="UP000316476"/>
    </source>
</evidence>
<dbReference type="Proteomes" id="UP000316476">
    <property type="component" value="Unassembled WGS sequence"/>
</dbReference>
<name>A0A5C6FSF4_9PLAN</name>
<comment type="caution">
    <text evidence="1">The sequence shown here is derived from an EMBL/GenBank/DDBJ whole genome shotgun (WGS) entry which is preliminary data.</text>
</comment>
<gene>
    <name evidence="1" type="ORF">V7x_52030</name>
</gene>
<sequence length="94" mass="10790">MITWFEVQARFPKQSWDDVRFKLYLEGTRFHSRVNNCSFDVGPFSKPPLVFLRRNSASGDGNHIRDAELIGDVRSLNRDAASANAVVQFARQFN</sequence>
<evidence type="ECO:0000313" key="1">
    <source>
        <dbReference type="EMBL" id="TWU63463.1"/>
    </source>
</evidence>
<protein>
    <submittedName>
        <fullName evidence="1">Uncharacterized protein</fullName>
    </submittedName>
</protein>
<organism evidence="1 2">
    <name type="scientific">Crateriforma conspicua</name>
    <dbReference type="NCBI Taxonomy" id="2527996"/>
    <lineage>
        <taxon>Bacteria</taxon>
        <taxon>Pseudomonadati</taxon>
        <taxon>Planctomycetota</taxon>
        <taxon>Planctomycetia</taxon>
        <taxon>Planctomycetales</taxon>
        <taxon>Planctomycetaceae</taxon>
        <taxon>Crateriforma</taxon>
    </lineage>
</organism>